<evidence type="ECO:0000256" key="3">
    <source>
        <dbReference type="ARBA" id="ARBA00022490"/>
    </source>
</evidence>
<dbReference type="Pfam" id="PF24291">
    <property type="entry name" value="Ig_CFAP65"/>
    <property type="match status" value="1"/>
</dbReference>
<evidence type="ECO:0000256" key="6">
    <source>
        <dbReference type="ARBA" id="ARBA00023273"/>
    </source>
</evidence>
<keyword evidence="3" id="KW-0963">Cytoplasm</keyword>
<dbReference type="SUPFAM" id="SSF49354">
    <property type="entry name" value="PapD-like"/>
    <property type="match status" value="1"/>
</dbReference>
<comment type="caution">
    <text evidence="14">The sequence shown here is derived from an EMBL/GenBank/DDBJ whole genome shotgun (WGS) entry which is preliminary data.</text>
</comment>
<dbReference type="GO" id="GO:0005737">
    <property type="term" value="C:cytoplasm"/>
    <property type="evidence" value="ECO:0007669"/>
    <property type="project" value="UniProtKB-SubCell"/>
</dbReference>
<feature type="compositionally biased region" description="Polar residues" evidence="7">
    <location>
        <begin position="1632"/>
        <end position="1648"/>
    </location>
</feature>
<feature type="domain" description="CFAP65 fourth Ig-like" evidence="10">
    <location>
        <begin position="359"/>
        <end position="451"/>
    </location>
</feature>
<feature type="domain" description="CFAP65 eight Ig-like" evidence="12">
    <location>
        <begin position="874"/>
        <end position="992"/>
    </location>
</feature>
<feature type="compositionally biased region" description="Basic and acidic residues" evidence="7">
    <location>
        <begin position="1710"/>
        <end position="1723"/>
    </location>
</feature>
<evidence type="ECO:0000313" key="14">
    <source>
        <dbReference type="EMBL" id="KAI7808375.1"/>
    </source>
</evidence>
<keyword evidence="4" id="KW-0282">Flagellum</keyword>
<dbReference type="Proteomes" id="UP001059041">
    <property type="component" value="Linkage Group LG6"/>
</dbReference>
<dbReference type="Gene3D" id="2.60.40.10">
    <property type="entry name" value="Immunoglobulins"/>
    <property type="match status" value="8"/>
</dbReference>
<dbReference type="Pfam" id="PF24507">
    <property type="entry name" value="Ig_CFAP65_4th"/>
    <property type="match status" value="1"/>
</dbReference>
<feature type="region of interest" description="Disordered" evidence="7">
    <location>
        <begin position="1704"/>
        <end position="1723"/>
    </location>
</feature>
<feature type="region of interest" description="Disordered" evidence="7">
    <location>
        <begin position="1596"/>
        <end position="1648"/>
    </location>
</feature>
<dbReference type="GO" id="GO:0007288">
    <property type="term" value="P:sperm axoneme assembly"/>
    <property type="evidence" value="ECO:0007669"/>
    <property type="project" value="TreeGrafter"/>
</dbReference>
<sequence>MLMSPGHLIFEKMNYLSDQKVSSFRSGGVRKRSQSCFFGVETLAELVWEGWEPGLEYTKALSLKSIHGKLQKLSFRPPVSKFFNTLFPQTILLSPGTSFSLPITFRPVEKCECVDTIEFECKEGSFQVSLRAIIPHYALEVPDTVMLPPCAAQHSSQTSFVFHNSSKLQTGFRWSVDPPFHISPETGQLKPGEECKVTVEFKPKEVQVYQAEAHCAFGDDGENSCTVLLCGLSKYPYLQICTAEQEEDCKALEFGSLAVGDSLERHFEIYNPSTVSTTFTLSWLRRPPLMDVVFRCEVREGKIEPHSVLKVPVCFSPLTVDCRSVDYLCLTCPGAVSKDLLRVSGSSVGPIVFLSTSVLDFGCVEEGTEVTHTLQIINSSAVLAYYQFDVNTCHSVFVVDQPGGTLPGNSRLTLRVKFRPHHPIAHHKILTCLLLHREPLFLDLIGTCHSEQLKPAILNPRHLNKDRSNLLRGLTCYPPDILSAMLEEHKLKLDDSGALQIAAEDNSTPLFRPRSSLEEYFHSNSAPEAELGLENTSNPSKFSTHHVTAQPSELLFYDGTTSKSVSITNHTKGKICLAWTPGTNCFSISPLSCELSPLKSTTFRVAYVPNQQNSFHAEQLECFAFYKVLKGNRYVDDHTLCPPWCFTVRVSGHSFQPGKEHFVPSFSLQHSRIVFPALKQVSYRNILLKNTGDLPMTFKLDSEECPSVCVLPPIGLVPPGHHQILTFRSTPSQDHTASMPLTLQLNASPKHTQVLNVVAATEKPSMAVEEGGSLFFKPTAVGSCSERNLWVKNLSRMPVEFQWKLCGSDQRVLSVYPDSGTLQPNESKVQKWSFAPPQEMMYNLKASLMYWPVQTPQCKKSHLTVKAVGLASKGCLEAEHPIIDLGEVLIGSCKSFDVPLLNNSSCAFSYCLSAQQSITVTDLPEDMTQDPLVLEMENVKGTIPAHCRLQVRCTVKLARRAHHCWTIGYYIINASGSVGEEPQSVCQVQAEGVYPTLEVTDVRSCGSVERLSKLQLWHFFNLDTLNTCLRRDPRPSELTFRVPTRHSLQRCPAVFTSAMMDFNFSAAPLSSEPSSILLMFKNTGSIPVEWSFLFPEDQQIELEHWAENGDFSPSELHMMKVQDHRLFLVSPRSGKLQPSQQRAVQFTYRHDFVGTNRLPVLLKLSHGREILLNFIGVTVERDRRYIHLPSNRHSFAPVAIGGFSPPTQVYELYNAGDLPLRYHIDTTPLEQLMEENFSHPVLQCLNPDGELEPGHTALVEWIFSPLEAKTYSVDIPIHVLEGDSMFVTFEGHGFDEGHSEPIQVKDGCITMPSTQKIPVPGQVVFLSEERVCFGDIPVSSRSTRIIFLTNVSHTDQVLYKWNVDCQQTVEIRPESGRLAPGESVLTILTVQASGSPTFYQQDLICEIILEEMLIQYHKDLQDWQVEVERQKYEFTITEKDLIQESQRDKCTQAGAVFKQKTGARKYKTLPPIRSIDQVVSPSTRPSRAERQAQQQTGLEGRRHPEPPHPALLHLGVTARSHTLMEYQAHFPTQLNTHYIHRCMQSQPSQSDKDQSCHFRADLPPLAHGPERDIITHVLNSVLWSLLDDRQFQHSVTQLQPATPVPTSAPSAVGTQDPKEMDGLSSAPPADPNTENPSTADTQKMSECDSNLPEEELKMKESICRLPEFCDLVEDILLNTLQNQMMEAFLGELVLTARPRIIALPPSPARNTRESSAEYKRSRE</sequence>
<comment type="subcellular location">
    <subcellularLocation>
        <location evidence="1">Cell projection</location>
        <location evidence="1">Cilium</location>
        <location evidence="1">Flagellum</location>
    </subcellularLocation>
    <subcellularLocation>
        <location evidence="2">Cytoplasm</location>
    </subcellularLocation>
</comment>
<keyword evidence="5" id="KW-0969">Cilium</keyword>
<dbReference type="Pfam" id="PF22544">
    <property type="entry name" value="HYDIN_VesB_CFA65-like_Ig"/>
    <property type="match status" value="1"/>
</dbReference>
<evidence type="ECO:0000259" key="10">
    <source>
        <dbReference type="Pfam" id="PF24507"/>
    </source>
</evidence>
<evidence type="ECO:0000256" key="5">
    <source>
        <dbReference type="ARBA" id="ARBA00023069"/>
    </source>
</evidence>
<dbReference type="InterPro" id="IPR053879">
    <property type="entry name" value="HYDIN_VesB_CFA65-like_Ig"/>
</dbReference>
<keyword evidence="15" id="KW-1185">Reference proteome</keyword>
<dbReference type="InterPro" id="IPR013783">
    <property type="entry name" value="Ig-like_fold"/>
</dbReference>
<evidence type="ECO:0000313" key="15">
    <source>
        <dbReference type="Proteomes" id="UP001059041"/>
    </source>
</evidence>
<feature type="compositionally biased region" description="Polar residues" evidence="7">
    <location>
        <begin position="1477"/>
        <end position="1497"/>
    </location>
</feature>
<proteinExistence type="predicted"/>
<reference evidence="14" key="1">
    <citation type="submission" date="2021-02" db="EMBL/GenBank/DDBJ databases">
        <title>Comparative genomics reveals that relaxation of natural selection precedes convergent phenotypic evolution of cavefish.</title>
        <authorList>
            <person name="Peng Z."/>
        </authorList>
    </citation>
    <scope>NUCLEOTIDE SEQUENCE</scope>
    <source>
        <tissue evidence="14">Muscle</tissue>
    </source>
</reference>
<feature type="compositionally biased region" description="Low complexity" evidence="7">
    <location>
        <begin position="1600"/>
        <end position="1612"/>
    </location>
</feature>
<dbReference type="Pfam" id="PF25249">
    <property type="entry name" value="Ig_CFAP65_7th"/>
    <property type="match status" value="1"/>
</dbReference>
<accession>A0A9W8C622</accession>
<dbReference type="Pfam" id="PF24816">
    <property type="entry name" value="Ig_CFAP65__9th"/>
    <property type="match status" value="1"/>
</dbReference>
<feature type="domain" description="CFAP65 tenth Ig-like" evidence="9">
    <location>
        <begin position="1178"/>
        <end position="1296"/>
    </location>
</feature>
<name>A0A9W8C622_TRIRA</name>
<evidence type="ECO:0000256" key="1">
    <source>
        <dbReference type="ARBA" id="ARBA00004230"/>
    </source>
</evidence>
<gene>
    <name evidence="14" type="ORF">IRJ41_003260</name>
</gene>
<dbReference type="InterPro" id="IPR057467">
    <property type="entry name" value="Ig_CFAP65_8th"/>
</dbReference>
<evidence type="ECO:0000259" key="11">
    <source>
        <dbReference type="Pfam" id="PF24816"/>
    </source>
</evidence>
<dbReference type="PANTHER" id="PTHR46127">
    <property type="entry name" value="CILIA- AND FLAGELLA-ASSOCIATED PROTEIN 65"/>
    <property type="match status" value="1"/>
</dbReference>
<dbReference type="InterPro" id="IPR056305">
    <property type="entry name" value="Ig_CFAP65_10th"/>
</dbReference>
<evidence type="ECO:0000256" key="7">
    <source>
        <dbReference type="SAM" id="MobiDB-lite"/>
    </source>
</evidence>
<dbReference type="EMBL" id="JAFHDT010000006">
    <property type="protein sequence ID" value="KAI7808375.1"/>
    <property type="molecule type" value="Genomic_DNA"/>
</dbReference>
<evidence type="ECO:0000256" key="4">
    <source>
        <dbReference type="ARBA" id="ARBA00022846"/>
    </source>
</evidence>
<feature type="domain" description="CFAP65-like ninth Ig-like" evidence="11">
    <location>
        <begin position="995"/>
        <end position="1176"/>
    </location>
</feature>
<dbReference type="InterPro" id="IPR057470">
    <property type="entry name" value="Ig_CFAP65_7th"/>
</dbReference>
<dbReference type="InterPro" id="IPR056344">
    <property type="entry name" value="Ig_CFAP65-like_9th"/>
</dbReference>
<evidence type="ECO:0000256" key="2">
    <source>
        <dbReference type="ARBA" id="ARBA00004496"/>
    </source>
</evidence>
<dbReference type="InterPro" id="IPR052614">
    <property type="entry name" value="CFAP65"/>
</dbReference>
<feature type="domain" description="CFAP65 seventh Ig-like" evidence="13">
    <location>
        <begin position="769"/>
        <end position="850"/>
    </location>
</feature>
<evidence type="ECO:0000259" key="9">
    <source>
        <dbReference type="Pfam" id="PF24291"/>
    </source>
</evidence>
<feature type="region of interest" description="Disordered" evidence="7">
    <location>
        <begin position="1472"/>
        <end position="1508"/>
    </location>
</feature>
<keyword evidence="6" id="KW-0966">Cell projection</keyword>
<dbReference type="InterPro" id="IPR008962">
    <property type="entry name" value="PapD-like_sf"/>
</dbReference>
<dbReference type="Pfam" id="PF25248">
    <property type="entry name" value="Ig_CFAP65_8th"/>
    <property type="match status" value="1"/>
</dbReference>
<evidence type="ECO:0000259" key="13">
    <source>
        <dbReference type="Pfam" id="PF25249"/>
    </source>
</evidence>
<dbReference type="PANTHER" id="PTHR46127:SF1">
    <property type="entry name" value="CILIA- AND FLAGELLA-ASSOCIATED PROTEIN 65"/>
    <property type="match status" value="1"/>
</dbReference>
<evidence type="ECO:0000259" key="12">
    <source>
        <dbReference type="Pfam" id="PF25248"/>
    </source>
</evidence>
<feature type="domain" description="HYDIN/VesB/CFA65-like Ig-like" evidence="8">
    <location>
        <begin position="139"/>
        <end position="223"/>
    </location>
</feature>
<protein>
    <submittedName>
        <fullName evidence="14">Coiled-coil domain-containing protein 108</fullName>
    </submittedName>
</protein>
<dbReference type="GO" id="GO:0036126">
    <property type="term" value="C:sperm flagellum"/>
    <property type="evidence" value="ECO:0007669"/>
    <property type="project" value="TreeGrafter"/>
</dbReference>
<organism evidence="14 15">
    <name type="scientific">Triplophysa rosa</name>
    <name type="common">Cave loach</name>
    <dbReference type="NCBI Taxonomy" id="992332"/>
    <lineage>
        <taxon>Eukaryota</taxon>
        <taxon>Metazoa</taxon>
        <taxon>Chordata</taxon>
        <taxon>Craniata</taxon>
        <taxon>Vertebrata</taxon>
        <taxon>Euteleostomi</taxon>
        <taxon>Actinopterygii</taxon>
        <taxon>Neopterygii</taxon>
        <taxon>Teleostei</taxon>
        <taxon>Ostariophysi</taxon>
        <taxon>Cypriniformes</taxon>
        <taxon>Nemacheilidae</taxon>
        <taxon>Triplophysa</taxon>
    </lineage>
</organism>
<evidence type="ECO:0000259" key="8">
    <source>
        <dbReference type="Pfam" id="PF22544"/>
    </source>
</evidence>
<dbReference type="InterPro" id="IPR058536">
    <property type="entry name" value="Ig_CFAP65_4th"/>
</dbReference>
<feature type="compositionally biased region" description="Basic and acidic residues" evidence="7">
    <location>
        <begin position="1550"/>
        <end position="1560"/>
    </location>
</feature>
<feature type="region of interest" description="Disordered" evidence="7">
    <location>
        <begin position="1544"/>
        <end position="1568"/>
    </location>
</feature>